<keyword evidence="1" id="KW-1133">Transmembrane helix</keyword>
<feature type="transmembrane region" description="Helical" evidence="1">
    <location>
        <begin position="290"/>
        <end position="309"/>
    </location>
</feature>
<feature type="transmembrane region" description="Helical" evidence="1">
    <location>
        <begin position="104"/>
        <end position="130"/>
    </location>
</feature>
<feature type="transmembrane region" description="Helical" evidence="1">
    <location>
        <begin position="25"/>
        <end position="45"/>
    </location>
</feature>
<keyword evidence="3" id="KW-1185">Reference proteome</keyword>
<proteinExistence type="predicted"/>
<evidence type="ECO:0000256" key="1">
    <source>
        <dbReference type="SAM" id="Phobius"/>
    </source>
</evidence>
<dbReference type="PIRSF" id="PIRSF037259">
    <property type="entry name" value="EcsB_ABC"/>
    <property type="match status" value="1"/>
</dbReference>
<dbReference type="Pfam" id="PF05975">
    <property type="entry name" value="EcsB"/>
    <property type="match status" value="1"/>
</dbReference>
<sequence length="416" mass="48501">MNNLNQLWKKRFNQLMKEVGKYSRLIFNDHFSIILLFILGFGAFYYREQLLRLEAMDPSSIRLPLILIILGIQAATFYIGRPIWFTQDPDKSYLFARGKEWRSYWLKGTGLSLVLPVILNGVVAVIVTPLLTLATAWQIDQLIPFILIVITLKICSQFDLYLNAFRQSNQLHNIWMHLGVFILTMAVSYLLPQPWHLWVPIAVLIILAGYLYMEYKKSQQQAIQFNEVLEAEALRESRFYKWISIFADVPKLKPSFKRRAYLDGLIETLSRKLGDRYSFLYIRSLFRNNAYSGIWFRVMLFIAALLLFVPNAWFAGILGVIGFILTIVQLVPLMNYYRGNPYQQLYPNRQTQPLKPFQTVIAVILFIQLLVFALAALIALPWNLNLLLIIVAWLAAILLLVSLYVPFWYRKHGQTF</sequence>
<feature type="transmembrane region" description="Helical" evidence="1">
    <location>
        <begin position="386"/>
        <end position="409"/>
    </location>
</feature>
<protein>
    <submittedName>
        <fullName evidence="2">ABC transporter permease</fullName>
    </submittedName>
</protein>
<feature type="transmembrane region" description="Helical" evidence="1">
    <location>
        <begin position="142"/>
        <end position="162"/>
    </location>
</feature>
<dbReference type="InterPro" id="IPR010288">
    <property type="entry name" value="EcsB_ABC"/>
</dbReference>
<feature type="transmembrane region" description="Helical" evidence="1">
    <location>
        <begin position="357"/>
        <end position="380"/>
    </location>
</feature>
<reference evidence="2 3" key="1">
    <citation type="submission" date="2022-08" db="EMBL/GenBank/DDBJ databases">
        <title>Aerococcaceae sp. nov isolated from spoiled eye mask.</title>
        <authorList>
            <person name="Zhou G."/>
            <person name="Xie X.-B."/>
            <person name="Shi Q.-S."/>
            <person name="Wang Y.-S."/>
            <person name="Wen X."/>
            <person name="Peng H."/>
            <person name="Yang X.-J."/>
            <person name="Tao H.-B."/>
            <person name="Huang X.-M."/>
        </authorList>
    </citation>
    <scope>NUCLEOTIDE SEQUENCE [LARGE SCALE GENOMIC DNA]</scope>
    <source>
        <strain evidence="3">DM20194951</strain>
    </source>
</reference>
<feature type="transmembrane region" description="Helical" evidence="1">
    <location>
        <begin position="197"/>
        <end position="213"/>
    </location>
</feature>
<dbReference type="RefSeq" id="WP_313793210.1">
    <property type="nucleotide sequence ID" value="NZ_CP102453.1"/>
</dbReference>
<feature type="transmembrane region" description="Helical" evidence="1">
    <location>
        <begin position="315"/>
        <end position="337"/>
    </location>
</feature>
<dbReference type="EMBL" id="CP102453">
    <property type="protein sequence ID" value="UUX33707.1"/>
    <property type="molecule type" value="Genomic_DNA"/>
</dbReference>
<accession>A0ABY5P4N6</accession>
<evidence type="ECO:0000313" key="3">
    <source>
        <dbReference type="Proteomes" id="UP001315967"/>
    </source>
</evidence>
<keyword evidence="1" id="KW-0472">Membrane</keyword>
<feature type="transmembrane region" description="Helical" evidence="1">
    <location>
        <begin position="65"/>
        <end position="84"/>
    </location>
</feature>
<keyword evidence="1" id="KW-0812">Transmembrane</keyword>
<gene>
    <name evidence="2" type="ORF">NRE15_12490</name>
</gene>
<organism evidence="2 3">
    <name type="scientific">Fundicoccus culcitae</name>
    <dbReference type="NCBI Taxonomy" id="2969821"/>
    <lineage>
        <taxon>Bacteria</taxon>
        <taxon>Bacillati</taxon>
        <taxon>Bacillota</taxon>
        <taxon>Bacilli</taxon>
        <taxon>Lactobacillales</taxon>
        <taxon>Aerococcaceae</taxon>
        <taxon>Fundicoccus</taxon>
    </lineage>
</organism>
<evidence type="ECO:0000313" key="2">
    <source>
        <dbReference type="EMBL" id="UUX33707.1"/>
    </source>
</evidence>
<name>A0ABY5P4N6_9LACT</name>
<dbReference type="Proteomes" id="UP001315967">
    <property type="component" value="Chromosome"/>
</dbReference>
<feature type="transmembrane region" description="Helical" evidence="1">
    <location>
        <begin position="174"/>
        <end position="191"/>
    </location>
</feature>